<dbReference type="EC" id="2.1.1.297" evidence="6"/>
<dbReference type="EMBL" id="JAGGMR010000001">
    <property type="protein sequence ID" value="MBP2192584.1"/>
    <property type="molecule type" value="Genomic_DNA"/>
</dbReference>
<dbReference type="GO" id="GO:0032259">
    <property type="term" value="P:methylation"/>
    <property type="evidence" value="ECO:0007669"/>
    <property type="project" value="UniProtKB-KW"/>
</dbReference>
<dbReference type="CDD" id="cd02440">
    <property type="entry name" value="AdoMet_MTases"/>
    <property type="match status" value="1"/>
</dbReference>
<dbReference type="InterPro" id="IPR029063">
    <property type="entry name" value="SAM-dependent_MTases_sf"/>
</dbReference>
<evidence type="ECO:0000313" key="7">
    <source>
        <dbReference type="Proteomes" id="UP001519325"/>
    </source>
</evidence>
<dbReference type="GO" id="GO:0102559">
    <property type="term" value="F:peptide chain release factor N(5)-glutamine methyltransferase activity"/>
    <property type="evidence" value="ECO:0007669"/>
    <property type="project" value="UniProtKB-EC"/>
</dbReference>
<gene>
    <name evidence="6" type="ORF">BJ987_005485</name>
</gene>
<keyword evidence="2 6" id="KW-0489">Methyltransferase</keyword>
<organism evidence="6 7">
    <name type="scientific">Nocardia goodfellowii</name>
    <dbReference type="NCBI Taxonomy" id="882446"/>
    <lineage>
        <taxon>Bacteria</taxon>
        <taxon>Bacillati</taxon>
        <taxon>Actinomycetota</taxon>
        <taxon>Actinomycetes</taxon>
        <taxon>Mycobacteriales</taxon>
        <taxon>Nocardiaceae</taxon>
        <taxon>Nocardia</taxon>
    </lineage>
</organism>
<reference evidence="6 7" key="1">
    <citation type="submission" date="2021-03" db="EMBL/GenBank/DDBJ databases">
        <title>Sequencing the genomes of 1000 actinobacteria strains.</title>
        <authorList>
            <person name="Klenk H.-P."/>
        </authorList>
    </citation>
    <scope>NUCLEOTIDE SEQUENCE [LARGE SCALE GENOMIC DNA]</scope>
    <source>
        <strain evidence="6 7">DSM 45516</strain>
    </source>
</reference>
<dbReference type="PROSITE" id="PS00092">
    <property type="entry name" value="N6_MTASE"/>
    <property type="match status" value="1"/>
</dbReference>
<dbReference type="Gene3D" id="3.40.50.150">
    <property type="entry name" value="Vaccinia Virus protein VP39"/>
    <property type="match status" value="1"/>
</dbReference>
<protein>
    <submittedName>
        <fullName evidence="6">Release factor glutamine methyltransferase</fullName>
        <ecNumber evidence="6">2.1.1.297</ecNumber>
    </submittedName>
</protein>
<evidence type="ECO:0000256" key="3">
    <source>
        <dbReference type="ARBA" id="ARBA00022679"/>
    </source>
</evidence>
<evidence type="ECO:0000259" key="5">
    <source>
        <dbReference type="Pfam" id="PF05175"/>
    </source>
</evidence>
<feature type="domain" description="Methyltransferase small" evidence="5">
    <location>
        <begin position="26"/>
        <end position="105"/>
    </location>
</feature>
<evidence type="ECO:0000256" key="4">
    <source>
        <dbReference type="ARBA" id="ARBA00022691"/>
    </source>
</evidence>
<dbReference type="InterPro" id="IPR052190">
    <property type="entry name" value="Euk-Arch_PrmC-MTase"/>
</dbReference>
<evidence type="ECO:0000256" key="2">
    <source>
        <dbReference type="ARBA" id="ARBA00022603"/>
    </source>
</evidence>
<dbReference type="RefSeq" id="WP_209895542.1">
    <property type="nucleotide sequence ID" value="NZ_JAGGMR010000001.1"/>
</dbReference>
<keyword evidence="4" id="KW-0949">S-adenosyl-L-methionine</keyword>
<dbReference type="SUPFAM" id="SSF53335">
    <property type="entry name" value="S-adenosyl-L-methionine-dependent methyltransferases"/>
    <property type="match status" value="1"/>
</dbReference>
<comment type="similarity">
    <text evidence="1">Belongs to the eukaryotic/archaeal PrmC-related family.</text>
</comment>
<dbReference type="Pfam" id="PF05175">
    <property type="entry name" value="MTS"/>
    <property type="match status" value="1"/>
</dbReference>
<dbReference type="PANTHER" id="PTHR45875">
    <property type="entry name" value="METHYLTRANSFERASE N6AMT1"/>
    <property type="match status" value="1"/>
</dbReference>
<proteinExistence type="inferred from homology"/>
<evidence type="ECO:0000256" key="1">
    <source>
        <dbReference type="ARBA" id="ARBA00006149"/>
    </source>
</evidence>
<dbReference type="InterPro" id="IPR007848">
    <property type="entry name" value="Small_mtfrase_dom"/>
</dbReference>
<dbReference type="Proteomes" id="UP001519325">
    <property type="component" value="Unassembled WGS sequence"/>
</dbReference>
<dbReference type="PRINTS" id="PR00507">
    <property type="entry name" value="N12N6MTFRASE"/>
</dbReference>
<accession>A0ABS4QLK4</accession>
<keyword evidence="7" id="KW-1185">Reference proteome</keyword>
<dbReference type="NCBIfam" id="TIGR00537">
    <property type="entry name" value="hemK_rel_arch"/>
    <property type="match status" value="1"/>
</dbReference>
<dbReference type="InterPro" id="IPR002052">
    <property type="entry name" value="DNA_methylase_N6_adenine_CS"/>
</dbReference>
<evidence type="ECO:0000313" key="6">
    <source>
        <dbReference type="EMBL" id="MBP2192584.1"/>
    </source>
</evidence>
<name>A0ABS4QLK4_9NOCA</name>
<sequence>MRLLRMPGVYRPQTDTWLLARAAADAAFPADARVLDPCTGTGALALVAARAGAAEVVAVDVSRRAIMTAWANSRLHGLPIELLRGDFAQVLGDRTFDVVLANPPYVPSAGPLPTHGPARAWDAGGDGRAILDQLCTQLPRLLAPRGIALIVQSELCGSERTLDLLRENKLKAAIVDRQTVGFGPVLSRRAQWLEAAGFIPPGRRYEELVVIRADRIER</sequence>
<dbReference type="PANTHER" id="PTHR45875:SF1">
    <property type="entry name" value="METHYLTRANSFERASE N6AMT1"/>
    <property type="match status" value="1"/>
</dbReference>
<dbReference type="InterPro" id="IPR004557">
    <property type="entry name" value="PrmC-related"/>
</dbReference>
<comment type="caution">
    <text evidence="6">The sequence shown here is derived from an EMBL/GenBank/DDBJ whole genome shotgun (WGS) entry which is preliminary data.</text>
</comment>
<keyword evidence="3 6" id="KW-0808">Transferase</keyword>